<dbReference type="PANTHER" id="PTHR43072">
    <property type="entry name" value="N-ACETYLTRANSFERASE"/>
    <property type="match status" value="1"/>
</dbReference>
<dbReference type="Gene3D" id="3.40.630.30">
    <property type="match status" value="1"/>
</dbReference>
<keyword evidence="5" id="KW-1185">Reference proteome</keyword>
<feature type="domain" description="N-acetyltransferase" evidence="3">
    <location>
        <begin position="24"/>
        <end position="186"/>
    </location>
</feature>
<evidence type="ECO:0000313" key="4">
    <source>
        <dbReference type="EMBL" id="WYJ81442.1"/>
    </source>
</evidence>
<dbReference type="SUPFAM" id="SSF55729">
    <property type="entry name" value="Acyl-CoA N-acyltransferases (Nat)"/>
    <property type="match status" value="1"/>
</dbReference>
<proteinExistence type="predicted"/>
<evidence type="ECO:0000313" key="5">
    <source>
        <dbReference type="Proteomes" id="UP000664360"/>
    </source>
</evidence>
<gene>
    <name evidence="4" type="ORF">DOK79_003027</name>
</gene>
<dbReference type="EMBL" id="CP147250">
    <property type="protein sequence ID" value="WYJ81442.1"/>
    <property type="molecule type" value="Genomic_DNA"/>
</dbReference>
<evidence type="ECO:0000256" key="1">
    <source>
        <dbReference type="ARBA" id="ARBA00022679"/>
    </source>
</evidence>
<dbReference type="CDD" id="cd04301">
    <property type="entry name" value="NAT_SF"/>
    <property type="match status" value="1"/>
</dbReference>
<organism evidence="4 5">
    <name type="scientific">Candidatus Enterococcus mangumiae</name>
    <dbReference type="NCBI Taxonomy" id="2230878"/>
    <lineage>
        <taxon>Bacteria</taxon>
        <taxon>Bacillati</taxon>
        <taxon>Bacillota</taxon>
        <taxon>Bacilli</taxon>
        <taxon>Lactobacillales</taxon>
        <taxon>Enterococcaceae</taxon>
        <taxon>Enterococcus</taxon>
    </lineage>
</organism>
<protein>
    <submittedName>
        <fullName evidence="4">Phosphinothricin acetyltransferase</fullName>
    </submittedName>
</protein>
<dbReference type="InterPro" id="IPR016181">
    <property type="entry name" value="Acyl_CoA_acyltransferase"/>
</dbReference>
<accession>A0ABZ2T0Q0</accession>
<name>A0ABZ2T0Q0_9ENTE</name>
<dbReference type="PROSITE" id="PS51186">
    <property type="entry name" value="GNAT"/>
    <property type="match status" value="1"/>
</dbReference>
<dbReference type="PANTHER" id="PTHR43072:SF23">
    <property type="entry name" value="UPF0039 PROTEIN C11D3.02C"/>
    <property type="match status" value="1"/>
</dbReference>
<reference evidence="4 5" key="1">
    <citation type="submission" date="2021-03" db="EMBL/GenBank/DDBJ databases">
        <authorList>
            <person name="Gilmore M.S."/>
            <person name="Schwartzman J."/>
            <person name="Van Tyne D."/>
            <person name="Martin M."/>
            <person name="Earl A.M."/>
            <person name="Manson A.L."/>
            <person name="Straub T."/>
            <person name="Salamzade R."/>
            <person name="Saavedra J."/>
            <person name="Lebreton F."/>
            <person name="Prichula J."/>
            <person name="Schaufler K."/>
            <person name="Gaca A."/>
            <person name="Sgardioli B."/>
            <person name="Wagenaar J."/>
            <person name="Strong T."/>
        </authorList>
    </citation>
    <scope>NUCLEOTIDE SEQUENCE [LARGE SCALE GENOMIC DNA]</scope>
    <source>
        <strain evidence="4 5">DIV1094</strain>
    </source>
</reference>
<evidence type="ECO:0000259" key="3">
    <source>
        <dbReference type="PROSITE" id="PS51186"/>
    </source>
</evidence>
<evidence type="ECO:0000256" key="2">
    <source>
        <dbReference type="ARBA" id="ARBA00023315"/>
    </source>
</evidence>
<dbReference type="InterPro" id="IPR000182">
    <property type="entry name" value="GNAT_dom"/>
</dbReference>
<dbReference type="Proteomes" id="UP000664360">
    <property type="component" value="Chromosome"/>
</dbReference>
<dbReference type="Pfam" id="PF00583">
    <property type="entry name" value="Acetyltransf_1"/>
    <property type="match status" value="1"/>
</dbReference>
<reference evidence="4 5" key="2">
    <citation type="submission" date="2024-03" db="EMBL/GenBank/DDBJ databases">
        <title>The Genome Sequence of Enterococcus sp. DIV1094.</title>
        <authorList>
            <consortium name="The Broad Institute Genomics Platform"/>
            <consortium name="The Broad Institute Microbial Omics Core"/>
            <consortium name="The Broad Institute Genomic Center for Infectious Diseases"/>
            <person name="Earl A."/>
            <person name="Manson A."/>
            <person name="Gilmore M."/>
            <person name="Schwartman J."/>
            <person name="Shea T."/>
            <person name="Abouelleil A."/>
            <person name="Cao P."/>
            <person name="Chapman S."/>
            <person name="Cusick C."/>
            <person name="Young S."/>
            <person name="Neafsey D."/>
            <person name="Nusbaum C."/>
            <person name="Birren B."/>
        </authorList>
    </citation>
    <scope>NUCLEOTIDE SEQUENCE [LARGE SCALE GENOMIC DNA]</scope>
    <source>
        <strain evidence="4 5">DIV1094</strain>
    </source>
</reference>
<keyword evidence="2" id="KW-0012">Acyltransferase</keyword>
<sequence length="188" mass="21583">MFYNNHKKYAILFKKIKGAEPIDIKYSHATIDDLPRIVEIYNQSIASKQSTGDLEPITVESRIPWFEAHHADSRPLWVMTHDDHIVGWIGLSEFYGRPAYHRTAEISIYLDPVTRGQHLGQDALAFVETQLERLKIRTLVALVFDVNQASKKLFLKNGYELWGHLPQIADMGDHEIGLVILGKTYLNQ</sequence>
<keyword evidence="1" id="KW-0808">Transferase</keyword>